<dbReference type="RefSeq" id="WP_159668644.1">
    <property type="nucleotide sequence ID" value="NZ_JACMHY010000001.1"/>
</dbReference>
<reference evidence="22 23" key="1">
    <citation type="submission" date="2020-08" db="EMBL/GenBank/DDBJ databases">
        <title>Whole-Genome Sequence of French Clinical Streptomyces mexicanus Strain Q0842.</title>
        <authorList>
            <person name="Boxberger M."/>
            <person name="La Scola B."/>
        </authorList>
    </citation>
    <scope>NUCLEOTIDE SEQUENCE [LARGE SCALE GENOMIC DNA]</scope>
    <source>
        <strain evidence="22 23">Marseille-Q0842</strain>
    </source>
</reference>
<dbReference type="InterPro" id="IPR000644">
    <property type="entry name" value="CBS_dom"/>
</dbReference>
<feature type="binding site" evidence="13 15">
    <location>
        <begin position="367"/>
        <end position="368"/>
    </location>
    <ligand>
        <name>IMP</name>
        <dbReference type="ChEBI" id="CHEBI:58053"/>
    </ligand>
</feature>
<dbReference type="GO" id="GO:0006183">
    <property type="term" value="P:GTP biosynthetic process"/>
    <property type="evidence" value="ECO:0007669"/>
    <property type="project" value="TreeGrafter"/>
</dbReference>
<dbReference type="PROSITE" id="PS00487">
    <property type="entry name" value="IMP_DH_GMP_RED"/>
    <property type="match status" value="1"/>
</dbReference>
<dbReference type="GO" id="GO:0046872">
    <property type="term" value="F:metal ion binding"/>
    <property type="evidence" value="ECO:0007669"/>
    <property type="project" value="UniProtKB-UniRule"/>
</dbReference>
<feature type="binding site" evidence="13">
    <location>
        <position position="483"/>
    </location>
    <ligand>
        <name>K(+)</name>
        <dbReference type="ChEBI" id="CHEBI:29103"/>
        <note>ligand shared between two tetrameric partners</note>
    </ligand>
</feature>
<dbReference type="CDD" id="cd00381">
    <property type="entry name" value="IMPDH"/>
    <property type="match status" value="1"/>
</dbReference>
<dbReference type="Pfam" id="PF00571">
    <property type="entry name" value="CBS"/>
    <property type="match status" value="2"/>
</dbReference>
<evidence type="ECO:0000256" key="12">
    <source>
        <dbReference type="ARBA" id="ARBA00048028"/>
    </source>
</evidence>
<proteinExistence type="inferred from homology"/>
<feature type="binding site" evidence="13 15">
    <location>
        <position position="428"/>
    </location>
    <ligand>
        <name>IMP</name>
        <dbReference type="ChEBI" id="CHEBI:58053"/>
    </ligand>
</feature>
<evidence type="ECO:0000256" key="3">
    <source>
        <dbReference type="ARBA" id="ARBA00011881"/>
    </source>
</evidence>
<dbReference type="SMART" id="SM00116">
    <property type="entry name" value="CBS"/>
    <property type="match status" value="2"/>
</dbReference>
<dbReference type="PANTHER" id="PTHR11911:SF111">
    <property type="entry name" value="INOSINE-5'-MONOPHOSPHATE DEHYDROGENASE"/>
    <property type="match status" value="1"/>
</dbReference>
<feature type="active site" description="Thioimidate intermediate" evidence="13 14">
    <location>
        <position position="311"/>
    </location>
</feature>
<feature type="binding site" evidence="13">
    <location>
        <position position="482"/>
    </location>
    <ligand>
        <name>K(+)</name>
        <dbReference type="ChEBI" id="CHEBI:29103"/>
        <note>ligand shared between two tetrameric partners</note>
    </ligand>
</feature>
<evidence type="ECO:0000256" key="16">
    <source>
        <dbReference type="PIRSR" id="PIRSR000130-3"/>
    </source>
</evidence>
<feature type="binding site" evidence="13 16">
    <location>
        <begin position="304"/>
        <end position="306"/>
    </location>
    <ligand>
        <name>NAD(+)</name>
        <dbReference type="ChEBI" id="CHEBI:57540"/>
    </ligand>
</feature>
<dbReference type="GO" id="GO:0006177">
    <property type="term" value="P:GMP biosynthetic process"/>
    <property type="evidence" value="ECO:0007669"/>
    <property type="project" value="UniProtKB-UniRule"/>
</dbReference>
<evidence type="ECO:0000256" key="20">
    <source>
        <dbReference type="RuleBase" id="RU003928"/>
    </source>
</evidence>
<dbReference type="Pfam" id="PF00478">
    <property type="entry name" value="IMPDH"/>
    <property type="match status" value="1"/>
</dbReference>
<dbReference type="Proteomes" id="UP000517694">
    <property type="component" value="Unassembled WGS sequence"/>
</dbReference>
<evidence type="ECO:0000256" key="9">
    <source>
        <dbReference type="ARBA" id="ARBA00023002"/>
    </source>
</evidence>
<evidence type="ECO:0000256" key="17">
    <source>
        <dbReference type="PIRSR" id="PIRSR000130-4"/>
    </source>
</evidence>
<dbReference type="CDD" id="cd04601">
    <property type="entry name" value="CBS_pair_IMPDH"/>
    <property type="match status" value="1"/>
</dbReference>
<dbReference type="GO" id="GO:0000166">
    <property type="term" value="F:nucleotide binding"/>
    <property type="evidence" value="ECO:0007669"/>
    <property type="project" value="UniProtKB-UniRule"/>
</dbReference>
<evidence type="ECO:0000256" key="2">
    <source>
        <dbReference type="ARBA" id="ARBA00005502"/>
    </source>
</evidence>
<evidence type="ECO:0000256" key="11">
    <source>
        <dbReference type="ARBA" id="ARBA00023122"/>
    </source>
</evidence>
<evidence type="ECO:0000259" key="21">
    <source>
        <dbReference type="PROSITE" id="PS51371"/>
    </source>
</evidence>
<dbReference type="GO" id="GO:0003938">
    <property type="term" value="F:IMP dehydrogenase activity"/>
    <property type="evidence" value="ECO:0007669"/>
    <property type="project" value="UniProtKB-UniRule"/>
</dbReference>
<evidence type="ECO:0000256" key="14">
    <source>
        <dbReference type="PIRSR" id="PIRSR000130-1"/>
    </source>
</evidence>
<keyword evidence="7 13" id="KW-0658">Purine biosynthesis</keyword>
<dbReference type="SMART" id="SM01240">
    <property type="entry name" value="IMPDH"/>
    <property type="match status" value="1"/>
</dbReference>
<comment type="cofactor">
    <cofactor evidence="1 13">
        <name>K(+)</name>
        <dbReference type="ChEBI" id="CHEBI:29103"/>
    </cofactor>
</comment>
<feature type="binding site" evidence="13 15">
    <location>
        <begin position="344"/>
        <end position="346"/>
    </location>
    <ligand>
        <name>IMP</name>
        <dbReference type="ChEBI" id="CHEBI:58053"/>
    </ligand>
</feature>
<evidence type="ECO:0000256" key="6">
    <source>
        <dbReference type="ARBA" id="ARBA00022749"/>
    </source>
</evidence>
<dbReference type="SUPFAM" id="SSF51412">
    <property type="entry name" value="Inosine monophosphate dehydrogenase (IMPDH)"/>
    <property type="match status" value="1"/>
</dbReference>
<feature type="binding site" description="in other chain" evidence="13 17">
    <location>
        <position position="306"/>
    </location>
    <ligand>
        <name>K(+)</name>
        <dbReference type="ChEBI" id="CHEBI:29103"/>
        <note>ligand shared between two tetrameric partners</note>
    </ligand>
</feature>
<keyword evidence="9 13" id="KW-0560">Oxidoreductase</keyword>
<dbReference type="Gene3D" id="3.20.20.70">
    <property type="entry name" value="Aldolase class I"/>
    <property type="match status" value="1"/>
</dbReference>
<dbReference type="PROSITE" id="PS51371">
    <property type="entry name" value="CBS"/>
    <property type="match status" value="2"/>
</dbReference>
<keyword evidence="23" id="KW-1185">Reference proteome</keyword>
<evidence type="ECO:0000256" key="7">
    <source>
        <dbReference type="ARBA" id="ARBA00022755"/>
    </source>
</evidence>
<evidence type="ECO:0000256" key="13">
    <source>
        <dbReference type="HAMAP-Rule" id="MF_01964"/>
    </source>
</evidence>
<keyword evidence="11 18" id="KW-0129">CBS domain</keyword>
<dbReference type="HAMAP" id="MF_01964">
    <property type="entry name" value="IMPDH"/>
    <property type="match status" value="1"/>
</dbReference>
<dbReference type="InterPro" id="IPR005990">
    <property type="entry name" value="IMP_DH"/>
</dbReference>
<dbReference type="EC" id="1.1.1.205" evidence="13 20"/>
<dbReference type="PIRSF" id="PIRSF000130">
    <property type="entry name" value="IMPDH"/>
    <property type="match status" value="1"/>
</dbReference>
<dbReference type="PANTHER" id="PTHR11911">
    <property type="entry name" value="INOSINE-5-MONOPHOSPHATE DEHYDROGENASE RELATED"/>
    <property type="match status" value="1"/>
</dbReference>
<feature type="binding site" evidence="13 15">
    <location>
        <begin position="391"/>
        <end position="395"/>
    </location>
    <ligand>
        <name>IMP</name>
        <dbReference type="ChEBI" id="CHEBI:58053"/>
    </ligand>
</feature>
<dbReference type="SUPFAM" id="SSF54631">
    <property type="entry name" value="CBS-domain pair"/>
    <property type="match status" value="1"/>
</dbReference>
<evidence type="ECO:0000256" key="4">
    <source>
        <dbReference type="ARBA" id="ARBA00022723"/>
    </source>
</evidence>
<dbReference type="InterPro" id="IPR013785">
    <property type="entry name" value="Aldolase_TIM"/>
</dbReference>
<dbReference type="AlphaFoldDB" id="A0A7X1LP26"/>
<keyword evidence="5" id="KW-0677">Repeat</keyword>
<feature type="binding site" evidence="13 15">
    <location>
        <position position="309"/>
    </location>
    <ligand>
        <name>IMP</name>
        <dbReference type="ChEBI" id="CHEBI:58053"/>
    </ligand>
</feature>
<dbReference type="InterPro" id="IPR046342">
    <property type="entry name" value="CBS_dom_sf"/>
</dbReference>
<dbReference type="OrthoDB" id="9805398at2"/>
<comment type="activity regulation">
    <text evidence="13">Mycophenolic acid (MPA) is a non-competitive inhibitor that prevents formation of the closed enzyme conformation by binding to the same site as the amobile flap. In contrast, mizoribine monophosphate (MZP) is a competitive inhibitor that induces the closed conformation. MPA is a potent inhibitor of mammalian IMPDHs but a poor inhibitor of the bacterial enzymes. MZP is a more potent inhibitor of bacterial IMPDH.</text>
</comment>
<feature type="binding site" evidence="16">
    <location>
        <begin position="255"/>
        <end position="257"/>
    </location>
    <ligand>
        <name>NAD(+)</name>
        <dbReference type="ChEBI" id="CHEBI:57540"/>
    </ligand>
</feature>
<evidence type="ECO:0000256" key="10">
    <source>
        <dbReference type="ARBA" id="ARBA00023027"/>
    </source>
</evidence>
<feature type="domain" description="CBS" evidence="21">
    <location>
        <begin position="161"/>
        <end position="218"/>
    </location>
</feature>
<dbReference type="InterPro" id="IPR015875">
    <property type="entry name" value="IMP_DH/GMP_Rdtase_CS"/>
</dbReference>
<dbReference type="FunFam" id="3.20.20.70:FF:000003">
    <property type="entry name" value="GMP reductase"/>
    <property type="match status" value="1"/>
</dbReference>
<keyword evidence="4 13" id="KW-0479">Metal-binding</keyword>
<sequence length="500" mass="52584">MTANVDGVPEKFATLGLTYDDVLLLPGASEVLPNAVDTSSRISRNVRVNIPLLSAAMDKVTESRMAIAMARLGGVGVLHRNLSIEDQVNQVDLVKRSESGMVANPITIHPEATLAEADALCAKFRISGVPVTDPAGKLLGIVTNRDMAFESDRSRQVREVMTPMPLVTGKVGISRPEAMELLRKHKIEKLPLVDDEGVLKGLITVKDFVKAEQYPNAAKDAEGRLLVGAAVGASPEALERAQALAEAGVDFLVVDTSHGHNRNALSWMAKIKSSVSVDVIGGNVATRDGAQALIDAGVDGIKVGVGPGSICTTRVVAGIGVPQVTAIYEASLAARPAGIPLIGDGGLQYSGDIGKALAAGADTVMLGSLLAGCEESPGELLFINGKQFKSYRGMGSLGAMQSRGQGRSYSKDRYFQADVASDDKLVPEGVEGQVPYRGPLANVLHQLVGGLRQTMGYVGAATIAEMESKGRFVRITSAGLKESHPHDIQMTVEAPNYSSK</sequence>
<evidence type="ECO:0000256" key="1">
    <source>
        <dbReference type="ARBA" id="ARBA00001958"/>
    </source>
</evidence>
<organism evidence="22 23">
    <name type="scientific">Streptomyces mexicanus</name>
    <dbReference type="NCBI Taxonomy" id="178566"/>
    <lineage>
        <taxon>Bacteria</taxon>
        <taxon>Bacillati</taxon>
        <taxon>Actinomycetota</taxon>
        <taxon>Actinomycetes</taxon>
        <taxon>Kitasatosporales</taxon>
        <taxon>Streptomycetaceae</taxon>
        <taxon>Streptomyces</taxon>
    </lineage>
</organism>
<protein>
    <recommendedName>
        <fullName evidence="13 20">Inosine-5'-monophosphate dehydrogenase</fullName>
        <shortName evidence="13">IMP dehydrogenase</shortName>
        <shortName evidence="13">IMPD</shortName>
        <shortName evidence="13">IMPDH</shortName>
        <ecNumber evidence="13 20">1.1.1.205</ecNumber>
    </recommendedName>
</protein>
<evidence type="ECO:0000256" key="5">
    <source>
        <dbReference type="ARBA" id="ARBA00022737"/>
    </source>
</evidence>
<keyword evidence="8 13" id="KW-0630">Potassium</keyword>
<dbReference type="UniPathway" id="UPA00601">
    <property type="reaction ID" value="UER00295"/>
</dbReference>
<comment type="catalytic activity">
    <reaction evidence="12 13 20">
        <text>IMP + NAD(+) + H2O = XMP + NADH + H(+)</text>
        <dbReference type="Rhea" id="RHEA:11708"/>
        <dbReference type="ChEBI" id="CHEBI:15377"/>
        <dbReference type="ChEBI" id="CHEBI:15378"/>
        <dbReference type="ChEBI" id="CHEBI:57464"/>
        <dbReference type="ChEBI" id="CHEBI:57540"/>
        <dbReference type="ChEBI" id="CHEBI:57945"/>
        <dbReference type="ChEBI" id="CHEBI:58053"/>
        <dbReference type="EC" id="1.1.1.205"/>
    </reaction>
</comment>
<accession>A0A7X1LP26</accession>
<keyword evidence="10 13" id="KW-0520">NAD</keyword>
<evidence type="ECO:0000256" key="15">
    <source>
        <dbReference type="PIRSR" id="PIRSR000130-2"/>
    </source>
</evidence>
<feature type="binding site" evidence="13">
    <location>
        <position position="255"/>
    </location>
    <ligand>
        <name>NAD(+)</name>
        <dbReference type="ChEBI" id="CHEBI:57540"/>
    </ligand>
</feature>
<keyword evidence="6 13" id="KW-0332">GMP biosynthesis</keyword>
<comment type="caution">
    <text evidence="13">Lacks conserved residue(s) required for the propagation of feature annotation.</text>
</comment>
<gene>
    <name evidence="13 22" type="primary">guaB</name>
    <name evidence="22" type="ORF">H1R13_03785</name>
</gene>
<evidence type="ECO:0000256" key="19">
    <source>
        <dbReference type="RuleBase" id="RU003927"/>
    </source>
</evidence>
<feature type="binding site" description="in other chain" evidence="13 17">
    <location>
        <position position="308"/>
    </location>
    <ligand>
        <name>K(+)</name>
        <dbReference type="ChEBI" id="CHEBI:29103"/>
        <note>ligand shared between two tetrameric partners</note>
    </ligand>
</feature>
<feature type="domain" description="CBS" evidence="21">
    <location>
        <begin position="101"/>
        <end position="157"/>
    </location>
</feature>
<evidence type="ECO:0000313" key="22">
    <source>
        <dbReference type="EMBL" id="MBC2864144.1"/>
    </source>
</evidence>
<comment type="function">
    <text evidence="13">Catalyzes the conversion of inosine 5'-phosphate (IMP) to xanthosine 5'-phosphate (XMP), the first committed and rate-limiting step in the de novo synthesis of guanine nucleotides, and therefore plays an important role in the regulation of cell growth.</text>
</comment>
<comment type="subunit">
    <text evidence="3 13">Homotetramer.</text>
</comment>
<dbReference type="InterPro" id="IPR001093">
    <property type="entry name" value="IMP_DH_GMPRt"/>
</dbReference>
<feature type="binding site" evidence="13">
    <location>
        <position position="484"/>
    </location>
    <ligand>
        <name>K(+)</name>
        <dbReference type="ChEBI" id="CHEBI:29103"/>
        <note>ligand shared between two tetrameric partners</note>
    </ligand>
</feature>
<comment type="pathway">
    <text evidence="13 20">Purine metabolism; XMP biosynthesis via de novo pathway; XMP from IMP: step 1/1.</text>
</comment>
<name>A0A7X1LP26_9ACTN</name>
<feature type="active site" description="Proton acceptor" evidence="13 14">
    <location>
        <position position="413"/>
    </location>
</feature>
<comment type="similarity">
    <text evidence="2 13 19">Belongs to the IMPDH/GMPR family.</text>
</comment>
<evidence type="ECO:0000256" key="8">
    <source>
        <dbReference type="ARBA" id="ARBA00022958"/>
    </source>
</evidence>
<dbReference type="EMBL" id="JACMHY010000001">
    <property type="protein sequence ID" value="MBC2864144.1"/>
    <property type="molecule type" value="Genomic_DNA"/>
</dbReference>
<comment type="caution">
    <text evidence="22">The sequence shown here is derived from an EMBL/GenBank/DDBJ whole genome shotgun (WGS) entry which is preliminary data.</text>
</comment>
<feature type="binding site" description="in other chain" evidence="13 17">
    <location>
        <position position="311"/>
    </location>
    <ligand>
        <name>K(+)</name>
        <dbReference type="ChEBI" id="CHEBI:29103"/>
        <note>ligand shared between two tetrameric partners</note>
    </ligand>
</feature>
<evidence type="ECO:0000313" key="23">
    <source>
        <dbReference type="Proteomes" id="UP000517694"/>
    </source>
</evidence>
<evidence type="ECO:0000256" key="18">
    <source>
        <dbReference type="PROSITE-ProRule" id="PRU00703"/>
    </source>
</evidence>
<dbReference type="NCBIfam" id="TIGR01302">
    <property type="entry name" value="IMP_dehydrog"/>
    <property type="match status" value="1"/>
</dbReference>